<feature type="region of interest" description="Disordered" evidence="1">
    <location>
        <begin position="46"/>
        <end position="94"/>
    </location>
</feature>
<evidence type="ECO:0000313" key="3">
    <source>
        <dbReference type="EMBL" id="KAF9693291.1"/>
    </source>
</evidence>
<feature type="compositionally biased region" description="Basic residues" evidence="1">
    <location>
        <begin position="51"/>
        <end position="62"/>
    </location>
</feature>
<feature type="compositionally biased region" description="Basic and acidic residues" evidence="1">
    <location>
        <begin position="63"/>
        <end position="72"/>
    </location>
</feature>
<comment type="caution">
    <text evidence="3">The sequence shown here is derived from an EMBL/GenBank/DDBJ whole genome shotgun (WGS) entry which is preliminary data.</text>
</comment>
<accession>A0A8H7MC63</accession>
<gene>
    <name evidence="3" type="ORF">EKO04_008571</name>
</gene>
<keyword evidence="2" id="KW-1133">Transmembrane helix</keyword>
<dbReference type="AlphaFoldDB" id="A0A8H7MC63"/>
<evidence type="ECO:0000313" key="4">
    <source>
        <dbReference type="Proteomes" id="UP000651452"/>
    </source>
</evidence>
<dbReference type="OrthoDB" id="10588011at2759"/>
<name>A0A8H7MC63_9PLEO</name>
<sequence>MEAFAPPSASPSHYSPEAIGFLVGAGALALVLIIMWVYIASQGGPSQMLRSFRRRREAKRKARDMEMAERDANTTGVLAQEQAERDQEEDQKAARQEALDLLNSLMANNNLVGSKLPKRPEAVDFDEEEKENKRLKQHRGERD</sequence>
<reference evidence="3" key="1">
    <citation type="submission" date="2018-12" db="EMBL/GenBank/DDBJ databases">
        <authorList>
            <person name="Syme R.A."/>
            <person name="Farfan-Caceres L."/>
            <person name="Lichtenzveig J."/>
        </authorList>
    </citation>
    <scope>NUCLEOTIDE SEQUENCE</scope>
    <source>
        <strain evidence="3">Al4</strain>
    </source>
</reference>
<evidence type="ECO:0000256" key="2">
    <source>
        <dbReference type="SAM" id="Phobius"/>
    </source>
</evidence>
<feature type="transmembrane region" description="Helical" evidence="2">
    <location>
        <begin position="18"/>
        <end position="40"/>
    </location>
</feature>
<keyword evidence="2" id="KW-0812">Transmembrane</keyword>
<feature type="region of interest" description="Disordered" evidence="1">
    <location>
        <begin position="110"/>
        <end position="143"/>
    </location>
</feature>
<organism evidence="3 4">
    <name type="scientific">Ascochyta lentis</name>
    <dbReference type="NCBI Taxonomy" id="205686"/>
    <lineage>
        <taxon>Eukaryota</taxon>
        <taxon>Fungi</taxon>
        <taxon>Dikarya</taxon>
        <taxon>Ascomycota</taxon>
        <taxon>Pezizomycotina</taxon>
        <taxon>Dothideomycetes</taxon>
        <taxon>Pleosporomycetidae</taxon>
        <taxon>Pleosporales</taxon>
        <taxon>Pleosporineae</taxon>
        <taxon>Didymellaceae</taxon>
        <taxon>Ascochyta</taxon>
    </lineage>
</organism>
<keyword evidence="4" id="KW-1185">Reference proteome</keyword>
<dbReference type="Proteomes" id="UP000651452">
    <property type="component" value="Unassembled WGS sequence"/>
</dbReference>
<feature type="compositionally biased region" description="Basic and acidic residues" evidence="1">
    <location>
        <begin position="130"/>
        <end position="143"/>
    </location>
</feature>
<feature type="compositionally biased region" description="Basic and acidic residues" evidence="1">
    <location>
        <begin position="82"/>
        <end position="94"/>
    </location>
</feature>
<evidence type="ECO:0000256" key="1">
    <source>
        <dbReference type="SAM" id="MobiDB-lite"/>
    </source>
</evidence>
<reference evidence="3" key="2">
    <citation type="submission" date="2020-09" db="EMBL/GenBank/DDBJ databases">
        <title>Reference genome assembly for Australian Ascochyta lentis isolate Al4.</title>
        <authorList>
            <person name="Lee R.C."/>
            <person name="Farfan-Caceres L.M."/>
            <person name="Debler J.W."/>
            <person name="Williams A.H."/>
            <person name="Henares B.M."/>
        </authorList>
    </citation>
    <scope>NUCLEOTIDE SEQUENCE</scope>
    <source>
        <strain evidence="3">Al4</strain>
    </source>
</reference>
<proteinExistence type="predicted"/>
<protein>
    <recommendedName>
        <fullName evidence="5">Transmembrane protein</fullName>
    </recommendedName>
</protein>
<keyword evidence="2" id="KW-0472">Membrane</keyword>
<evidence type="ECO:0008006" key="5">
    <source>
        <dbReference type="Google" id="ProtNLM"/>
    </source>
</evidence>
<dbReference type="EMBL" id="RZGK01000016">
    <property type="protein sequence ID" value="KAF9693291.1"/>
    <property type="molecule type" value="Genomic_DNA"/>
</dbReference>